<accession>A7ICG6</accession>
<dbReference type="Gene3D" id="3.40.50.2000">
    <property type="entry name" value="Glycogen Phosphorylase B"/>
    <property type="match status" value="1"/>
</dbReference>
<comment type="pathway">
    <text evidence="1">Protein modification; protein glycosylation.</text>
</comment>
<evidence type="ECO:0000313" key="11">
    <source>
        <dbReference type="Proteomes" id="UP000002417"/>
    </source>
</evidence>
<keyword evidence="11" id="KW-1185">Reference proteome</keyword>
<dbReference type="InterPro" id="IPR019734">
    <property type="entry name" value="TPR_rpt"/>
</dbReference>
<evidence type="ECO:0000256" key="3">
    <source>
        <dbReference type="ARBA" id="ARBA00011970"/>
    </source>
</evidence>
<evidence type="ECO:0000256" key="4">
    <source>
        <dbReference type="ARBA" id="ARBA00022676"/>
    </source>
</evidence>
<dbReference type="EMBL" id="CP000781">
    <property type="protein sequence ID" value="ABS65709.1"/>
    <property type="molecule type" value="Genomic_DNA"/>
</dbReference>
<dbReference type="GO" id="GO:0097363">
    <property type="term" value="F:protein O-acetylglucosaminyltransferase activity"/>
    <property type="evidence" value="ECO:0007669"/>
    <property type="project" value="UniProtKB-EC"/>
</dbReference>
<dbReference type="Gene3D" id="1.25.40.10">
    <property type="entry name" value="Tetratricopeptide repeat domain"/>
    <property type="match status" value="1"/>
</dbReference>
<feature type="domain" description="O-GlcNAc transferase C-terminal" evidence="9">
    <location>
        <begin position="188"/>
        <end position="347"/>
    </location>
</feature>
<dbReference type="PANTHER" id="PTHR44998">
    <property type="match status" value="1"/>
</dbReference>
<evidence type="ECO:0000256" key="1">
    <source>
        <dbReference type="ARBA" id="ARBA00004922"/>
    </source>
</evidence>
<sequence length="574" mass="63562">MPPSPPPGPPPLTPALQKLLYDGYQHQLRGQYEEAARHYRKILRAAPDQADVMHLLGIVRARQSREIEAIELYKKVLARRPDDAKAWHNLSLAYGALNKSDESLAAIERAFDLDPSLPLSANLLLPHRRAIWDWRGHDRLFENLKRGVSEPNVPALPFAALYVDDPALHLASARRKVAEEQTPARPRTFDHSARRTASGPIRVAYLSADFRTHATTFLISKLLARHDRSRFEVTAISVSYNDASEHRQRIIDAVDHFLDREKATPAAIAEEVAALGIDVFVDLMGHTSGERLAAFAERPAPVQVSYLGYPGTSGAPFMDYVIADPVVLPFADAAFYTEKIVHLPDCYQPNDPDLPVGERPTRADCGLPDDAFVFCAFNSAWKLDPEVFSAYTRILKAVPGSVLWVLESRENSADNLRREAEARGLDPARLVFAPMVPLKDHFARLPLADLFLDTFPYTAHTTASDMLRMGLPMVTRTGRSFASRVAASIMTQMDLADFITTDVEGFVAKAVAIANDPAALAQARARLAAARPTSPLFDIDRHARHMERAFETMVARARAGLPPEAFAVDPLPRG</sequence>
<dbReference type="OrthoDB" id="146908at2"/>
<dbReference type="InterPro" id="IPR029489">
    <property type="entry name" value="OGT/SEC/SPY_C"/>
</dbReference>
<evidence type="ECO:0000313" key="10">
    <source>
        <dbReference type="EMBL" id="ABS65709.1"/>
    </source>
</evidence>
<organism evidence="10 11">
    <name type="scientific">Xanthobacter autotrophicus (strain ATCC BAA-1158 / Py2)</name>
    <dbReference type="NCBI Taxonomy" id="78245"/>
    <lineage>
        <taxon>Bacteria</taxon>
        <taxon>Pseudomonadati</taxon>
        <taxon>Pseudomonadota</taxon>
        <taxon>Alphaproteobacteria</taxon>
        <taxon>Hyphomicrobiales</taxon>
        <taxon>Xanthobacteraceae</taxon>
        <taxon>Xanthobacter</taxon>
    </lineage>
</organism>
<dbReference type="PROSITE" id="PS50005">
    <property type="entry name" value="TPR"/>
    <property type="match status" value="3"/>
</dbReference>
<dbReference type="Proteomes" id="UP000002417">
    <property type="component" value="Chromosome"/>
</dbReference>
<reference evidence="10 11" key="1">
    <citation type="submission" date="2007-07" db="EMBL/GenBank/DDBJ databases">
        <title>Complete sequence of chromosome of Xanthobacter autotrophicus Py2.</title>
        <authorList>
            <consortium name="US DOE Joint Genome Institute"/>
            <person name="Copeland A."/>
            <person name="Lucas S."/>
            <person name="Lapidus A."/>
            <person name="Barry K."/>
            <person name="Glavina del Rio T."/>
            <person name="Hammon N."/>
            <person name="Israni S."/>
            <person name="Dalin E."/>
            <person name="Tice H."/>
            <person name="Pitluck S."/>
            <person name="Sims D."/>
            <person name="Brettin T."/>
            <person name="Bruce D."/>
            <person name="Detter J.C."/>
            <person name="Han C."/>
            <person name="Tapia R."/>
            <person name="Brainard J."/>
            <person name="Schmutz J."/>
            <person name="Larimer F."/>
            <person name="Land M."/>
            <person name="Hauser L."/>
            <person name="Kyrpides N."/>
            <person name="Kim E."/>
            <person name="Ensigns S.A."/>
            <person name="Richardson P."/>
        </authorList>
    </citation>
    <scope>NUCLEOTIDE SEQUENCE [LARGE SCALE GENOMIC DNA]</scope>
    <source>
        <strain evidence="11">ATCC BAA-1158 / Py2</strain>
    </source>
</reference>
<dbReference type="PhylomeDB" id="A7ICG6"/>
<dbReference type="Pfam" id="PF13844">
    <property type="entry name" value="Glyco_transf_41"/>
    <property type="match status" value="2"/>
</dbReference>
<evidence type="ECO:0000256" key="7">
    <source>
        <dbReference type="ARBA" id="ARBA00022803"/>
    </source>
</evidence>
<protein>
    <recommendedName>
        <fullName evidence="3">protein O-GlcNAc transferase</fullName>
        <ecNumber evidence="3">2.4.1.255</ecNumber>
    </recommendedName>
</protein>
<keyword evidence="6" id="KW-0677">Repeat</keyword>
<evidence type="ECO:0000256" key="2">
    <source>
        <dbReference type="ARBA" id="ARBA00005386"/>
    </source>
</evidence>
<evidence type="ECO:0000259" key="9">
    <source>
        <dbReference type="Pfam" id="PF13844"/>
    </source>
</evidence>
<feature type="repeat" description="TPR" evidence="8">
    <location>
        <begin position="84"/>
        <end position="117"/>
    </location>
</feature>
<feature type="domain" description="O-GlcNAc transferase C-terminal" evidence="9">
    <location>
        <begin position="361"/>
        <end position="545"/>
    </location>
</feature>
<comment type="similarity">
    <text evidence="2">Belongs to the glycosyltransferase 41 family. O-GlcNAc transferase subfamily.</text>
</comment>
<name>A7ICG6_XANP2</name>
<evidence type="ECO:0000256" key="8">
    <source>
        <dbReference type="PROSITE-ProRule" id="PRU00339"/>
    </source>
</evidence>
<dbReference type="InterPro" id="IPR011990">
    <property type="entry name" value="TPR-like_helical_dom_sf"/>
</dbReference>
<dbReference type="Pfam" id="PF13181">
    <property type="entry name" value="TPR_8"/>
    <property type="match status" value="1"/>
</dbReference>
<gene>
    <name evidence="10" type="ordered locus">Xaut_0451</name>
</gene>
<dbReference type="SUPFAM" id="SSF48452">
    <property type="entry name" value="TPR-like"/>
    <property type="match status" value="1"/>
</dbReference>
<dbReference type="HOGENOM" id="CLU_001721_5_0_5"/>
<dbReference type="eggNOG" id="COG3914">
    <property type="taxonomic scope" value="Bacteria"/>
</dbReference>
<dbReference type="SMART" id="SM00028">
    <property type="entry name" value="TPR"/>
    <property type="match status" value="3"/>
</dbReference>
<dbReference type="EC" id="2.4.1.255" evidence="3"/>
<dbReference type="CAZy" id="GT41">
    <property type="family name" value="Glycosyltransferase Family 41"/>
</dbReference>
<keyword evidence="7 8" id="KW-0802">TPR repeat</keyword>
<dbReference type="Gene3D" id="3.40.50.11380">
    <property type="match status" value="1"/>
</dbReference>
<keyword evidence="5" id="KW-0808">Transferase</keyword>
<dbReference type="STRING" id="78245.Xaut_0451"/>
<feature type="repeat" description="TPR" evidence="8">
    <location>
        <begin position="50"/>
        <end position="83"/>
    </location>
</feature>
<proteinExistence type="inferred from homology"/>
<evidence type="ECO:0000256" key="6">
    <source>
        <dbReference type="ARBA" id="ARBA00022737"/>
    </source>
</evidence>
<dbReference type="eggNOG" id="COG0457">
    <property type="taxonomic scope" value="Bacteria"/>
</dbReference>
<feature type="repeat" description="TPR" evidence="8">
    <location>
        <begin position="16"/>
        <end position="49"/>
    </location>
</feature>
<dbReference type="PANTHER" id="PTHR44998:SF1">
    <property type="entry name" value="UDP-N-ACETYLGLUCOSAMINE--PEPTIDE N-ACETYLGLUCOSAMINYLTRANSFERASE 110 KDA SUBUNIT"/>
    <property type="match status" value="1"/>
</dbReference>
<keyword evidence="4" id="KW-0328">Glycosyltransferase</keyword>
<dbReference type="AlphaFoldDB" id="A7ICG6"/>
<evidence type="ECO:0000256" key="5">
    <source>
        <dbReference type="ARBA" id="ARBA00022679"/>
    </source>
</evidence>
<dbReference type="KEGG" id="xau:Xaut_0451"/>